<sequence length="178" mass="19879">MLFDPDVELSLQAVAALINTANEPDTLTTVSELDAFVERWQYSGSRAATETDLEQVRRVRGKLAALWTTDEAEAVERTNEVLRRHRALPQLARHDDFGWHIHAIPTDAPLADRFAVELAMALVDVIRLGELSRLQHCAAEDCGNVLVDLSRNRSRRFCDAGCGNKANVAAYRARQRQG</sequence>
<comment type="caution">
    <text evidence="2">The sequence shown here is derived from an EMBL/GenBank/DDBJ whole genome shotgun (WGS) entry which is preliminary data.</text>
</comment>
<dbReference type="InterPro" id="IPR010852">
    <property type="entry name" value="ABATE"/>
</dbReference>
<dbReference type="InterPro" id="IPR023286">
    <property type="entry name" value="ABATE_dom_sf"/>
</dbReference>
<feature type="domain" description="Zinc finger CGNR" evidence="1">
    <location>
        <begin position="133"/>
        <end position="175"/>
    </location>
</feature>
<accession>A0A255GJM4</accession>
<dbReference type="Pfam" id="PF11706">
    <property type="entry name" value="zf-CGNR"/>
    <property type="match status" value="1"/>
</dbReference>
<name>A0A255GJM4_9ACTN</name>
<dbReference type="PANTHER" id="PTHR35525:SF3">
    <property type="entry name" value="BLL6575 PROTEIN"/>
    <property type="match status" value="1"/>
</dbReference>
<dbReference type="AlphaFoldDB" id="A0A255GJM4"/>
<evidence type="ECO:0000313" key="3">
    <source>
        <dbReference type="Proteomes" id="UP000215896"/>
    </source>
</evidence>
<reference evidence="2 3" key="1">
    <citation type="submission" date="2017-07" db="EMBL/GenBank/DDBJ databases">
        <title>Draft whole genome sequences of clinical Proprionibacteriaceae strains.</title>
        <authorList>
            <person name="Bernier A.-M."/>
            <person name="Bernard K."/>
            <person name="Domingo M.-C."/>
        </authorList>
    </citation>
    <scope>NUCLEOTIDE SEQUENCE [LARGE SCALE GENOMIC DNA]</scope>
    <source>
        <strain evidence="2 3">NML 030167</strain>
    </source>
</reference>
<keyword evidence="3" id="KW-1185">Reference proteome</keyword>
<organism evidence="2 3">
    <name type="scientific">Enemella evansiae</name>
    <dbReference type="NCBI Taxonomy" id="2016499"/>
    <lineage>
        <taxon>Bacteria</taxon>
        <taxon>Bacillati</taxon>
        <taxon>Actinomycetota</taxon>
        <taxon>Actinomycetes</taxon>
        <taxon>Propionibacteriales</taxon>
        <taxon>Propionibacteriaceae</taxon>
        <taxon>Enemella</taxon>
    </lineage>
</organism>
<dbReference type="OrthoDB" id="3531194at2"/>
<dbReference type="EMBL" id="NMVO01000006">
    <property type="protein sequence ID" value="OYO16048.1"/>
    <property type="molecule type" value="Genomic_DNA"/>
</dbReference>
<evidence type="ECO:0000313" key="2">
    <source>
        <dbReference type="EMBL" id="OYO16048.1"/>
    </source>
</evidence>
<dbReference type="Pfam" id="PF07336">
    <property type="entry name" value="ABATE"/>
    <property type="match status" value="1"/>
</dbReference>
<dbReference type="Proteomes" id="UP000215896">
    <property type="component" value="Unassembled WGS sequence"/>
</dbReference>
<gene>
    <name evidence="2" type="ORF">CGZ94_05815</name>
</gene>
<protein>
    <submittedName>
        <fullName evidence="2">RNA-binding protein</fullName>
    </submittedName>
</protein>
<dbReference type="RefSeq" id="WP_094405074.1">
    <property type="nucleotide sequence ID" value="NZ_NMVO01000006.1"/>
</dbReference>
<dbReference type="Gene3D" id="1.10.3300.10">
    <property type="entry name" value="Jann2411-like domain"/>
    <property type="match status" value="1"/>
</dbReference>
<evidence type="ECO:0000259" key="1">
    <source>
        <dbReference type="Pfam" id="PF11706"/>
    </source>
</evidence>
<accession>A0A4R6LKS4</accession>
<dbReference type="InterPro" id="IPR021005">
    <property type="entry name" value="Znf_CGNR"/>
</dbReference>
<dbReference type="PANTHER" id="PTHR35525">
    <property type="entry name" value="BLL6575 PROTEIN"/>
    <property type="match status" value="1"/>
</dbReference>
<dbReference type="SUPFAM" id="SSF160904">
    <property type="entry name" value="Jann2411-like"/>
    <property type="match status" value="1"/>
</dbReference>
<proteinExistence type="predicted"/>